<feature type="binding site" evidence="18">
    <location>
        <position position="126"/>
    </location>
    <ligand>
        <name>ATP</name>
        <dbReference type="ChEBI" id="CHEBI:30616"/>
    </ligand>
</feature>
<protein>
    <recommendedName>
        <fullName evidence="15">Heat shock protein 75 kDa, mitochondrial</fullName>
    </recommendedName>
    <alternativeName>
        <fullName evidence="17">TNFR-associated protein 1</fullName>
    </alternativeName>
    <alternativeName>
        <fullName evidence="16">Tumor necrosis factor type 1 receptor-associated protein</fullName>
    </alternativeName>
</protein>
<feature type="binding site" evidence="18">
    <location>
        <position position="118"/>
    </location>
    <ligand>
        <name>ATP</name>
        <dbReference type="ChEBI" id="CHEBI:30616"/>
    </ligand>
</feature>
<keyword evidence="10" id="KW-0496">Mitochondrion</keyword>
<keyword evidence="5 18" id="KW-0547">Nucleotide-binding</keyword>
<dbReference type="GO" id="GO:0016887">
    <property type="term" value="F:ATP hydrolysis activity"/>
    <property type="evidence" value="ECO:0007669"/>
    <property type="project" value="InterPro"/>
</dbReference>
<evidence type="ECO:0000256" key="5">
    <source>
        <dbReference type="ARBA" id="ARBA00022741"/>
    </source>
</evidence>
<dbReference type="GO" id="GO:0005743">
    <property type="term" value="C:mitochondrial inner membrane"/>
    <property type="evidence" value="ECO:0007669"/>
    <property type="project" value="UniProtKB-SubCell"/>
</dbReference>
<evidence type="ECO:0000256" key="17">
    <source>
        <dbReference type="ARBA" id="ARBA00080766"/>
    </source>
</evidence>
<accession>A0A553N7J2</accession>
<evidence type="ECO:0000256" key="11">
    <source>
        <dbReference type="ARBA" id="ARBA00023136"/>
    </source>
</evidence>
<dbReference type="AlphaFoldDB" id="A0A553N7J2"/>
<dbReference type="GO" id="GO:0019901">
    <property type="term" value="F:protein kinase binding"/>
    <property type="evidence" value="ECO:0007669"/>
    <property type="project" value="UniProtKB-ARBA"/>
</dbReference>
<keyword evidence="21" id="KW-1185">Reference proteome</keyword>
<dbReference type="InterPro" id="IPR020575">
    <property type="entry name" value="Hsp90_N"/>
</dbReference>
<keyword evidence="11" id="KW-0472">Membrane</keyword>
<dbReference type="OMA" id="DHTQQNE"/>
<evidence type="ECO:0000256" key="2">
    <source>
        <dbReference type="ARBA" id="ARBA00004305"/>
    </source>
</evidence>
<feature type="binding site" evidence="18">
    <location>
        <begin position="157"/>
        <end position="162"/>
    </location>
    <ligand>
        <name>ATP</name>
        <dbReference type="ChEBI" id="CHEBI:30616"/>
    </ligand>
</feature>
<feature type="binding site" evidence="18">
    <location>
        <begin position="133"/>
        <end position="134"/>
    </location>
    <ligand>
        <name>ATP</name>
        <dbReference type="ChEBI" id="CHEBI:30616"/>
    </ligand>
</feature>
<keyword evidence="7 18" id="KW-0067">ATP-binding</keyword>
<dbReference type="PANTHER" id="PTHR11528">
    <property type="entry name" value="HEAT SHOCK PROTEIN 90 FAMILY MEMBER"/>
    <property type="match status" value="1"/>
</dbReference>
<feature type="binding site" evidence="18">
    <location>
        <position position="208"/>
    </location>
    <ligand>
        <name>ATP</name>
        <dbReference type="ChEBI" id="CHEBI:30616"/>
    </ligand>
</feature>
<dbReference type="PRINTS" id="PR00775">
    <property type="entry name" value="HEATSHOCK90"/>
</dbReference>
<dbReference type="FunFam" id="3.30.565.10:FF:000021">
    <property type="entry name" value="Heat shock protein 75 kDa, mitochondrial"/>
    <property type="match status" value="1"/>
</dbReference>
<evidence type="ECO:0000313" key="20">
    <source>
        <dbReference type="EMBL" id="TRY61407.1"/>
    </source>
</evidence>
<evidence type="ECO:0000256" key="9">
    <source>
        <dbReference type="ARBA" id="ARBA00022990"/>
    </source>
</evidence>
<evidence type="ECO:0000256" key="13">
    <source>
        <dbReference type="ARBA" id="ARBA00057498"/>
    </source>
</evidence>
<evidence type="ECO:0000256" key="1">
    <source>
        <dbReference type="ARBA" id="ARBA00004273"/>
    </source>
</evidence>
<organism evidence="20 21">
    <name type="scientific">Tigriopus californicus</name>
    <name type="common">Marine copepod</name>
    <dbReference type="NCBI Taxonomy" id="6832"/>
    <lineage>
        <taxon>Eukaryota</taxon>
        <taxon>Metazoa</taxon>
        <taxon>Ecdysozoa</taxon>
        <taxon>Arthropoda</taxon>
        <taxon>Crustacea</taxon>
        <taxon>Multicrustacea</taxon>
        <taxon>Hexanauplia</taxon>
        <taxon>Copepoda</taxon>
        <taxon>Harpacticoida</taxon>
        <taxon>Harpacticidae</taxon>
        <taxon>Tigriopus</taxon>
    </lineage>
</organism>
<dbReference type="CDD" id="cd16927">
    <property type="entry name" value="HATPase_Hsp90-like"/>
    <property type="match status" value="1"/>
</dbReference>
<dbReference type="EMBL" id="VCGU01000459">
    <property type="protein sequence ID" value="TRY61407.1"/>
    <property type="molecule type" value="Genomic_DNA"/>
</dbReference>
<feature type="region of interest" description="Disordered" evidence="19">
    <location>
        <begin position="508"/>
        <end position="532"/>
    </location>
</feature>
<gene>
    <name evidence="20" type="ORF">TCAL_01757</name>
</gene>
<dbReference type="Gene3D" id="3.30.565.10">
    <property type="entry name" value="Histidine kinase-like ATPase, C-terminal domain"/>
    <property type="match status" value="1"/>
</dbReference>
<evidence type="ECO:0000313" key="21">
    <source>
        <dbReference type="Proteomes" id="UP000318571"/>
    </source>
</evidence>
<dbReference type="GO" id="GO:0051082">
    <property type="term" value="F:unfolded protein binding"/>
    <property type="evidence" value="ECO:0007669"/>
    <property type="project" value="InterPro"/>
</dbReference>
<dbReference type="Gene3D" id="3.40.50.11260">
    <property type="match status" value="1"/>
</dbReference>
<evidence type="ECO:0000256" key="16">
    <source>
        <dbReference type="ARBA" id="ARBA00076190"/>
    </source>
</evidence>
<dbReference type="GO" id="GO:0005524">
    <property type="term" value="F:ATP binding"/>
    <property type="evidence" value="ECO:0007669"/>
    <property type="project" value="UniProtKB-KW"/>
</dbReference>
<dbReference type="InterPro" id="IPR001404">
    <property type="entry name" value="Hsp90_fam"/>
</dbReference>
<feature type="binding site" evidence="18">
    <location>
        <position position="113"/>
    </location>
    <ligand>
        <name>ATP</name>
        <dbReference type="ChEBI" id="CHEBI:30616"/>
    </ligand>
</feature>
<dbReference type="NCBIfam" id="NF003555">
    <property type="entry name" value="PRK05218.1"/>
    <property type="match status" value="1"/>
</dbReference>
<dbReference type="SUPFAM" id="SSF54211">
    <property type="entry name" value="Ribosomal protein S5 domain 2-like"/>
    <property type="match status" value="1"/>
</dbReference>
<evidence type="ECO:0000256" key="19">
    <source>
        <dbReference type="SAM" id="MobiDB-lite"/>
    </source>
</evidence>
<keyword evidence="9" id="KW-0007">Acetylation</keyword>
<evidence type="ECO:0000256" key="4">
    <source>
        <dbReference type="ARBA" id="ARBA00022553"/>
    </source>
</evidence>
<evidence type="ECO:0000256" key="7">
    <source>
        <dbReference type="ARBA" id="ARBA00022840"/>
    </source>
</evidence>
<dbReference type="FunFam" id="3.40.50.11260:FF:000004">
    <property type="entry name" value="Heat shock protein 75 mitochondrial"/>
    <property type="match status" value="1"/>
</dbReference>
<dbReference type="FunFam" id="3.30.230.80:FF:000004">
    <property type="entry name" value="Heat shock protein 75 kDa"/>
    <property type="match status" value="1"/>
</dbReference>
<evidence type="ECO:0000256" key="6">
    <source>
        <dbReference type="ARBA" id="ARBA00022792"/>
    </source>
</evidence>
<dbReference type="InterPro" id="IPR020568">
    <property type="entry name" value="Ribosomal_Su5_D2-typ_SF"/>
</dbReference>
<evidence type="ECO:0000256" key="15">
    <source>
        <dbReference type="ARBA" id="ARBA00073018"/>
    </source>
</evidence>
<feature type="binding site" evidence="18">
    <location>
        <position position="360"/>
    </location>
    <ligand>
        <name>ATP</name>
        <dbReference type="ChEBI" id="CHEBI:30616"/>
    </ligand>
</feature>
<dbReference type="Pfam" id="PF13589">
    <property type="entry name" value="HATPase_c_3"/>
    <property type="match status" value="1"/>
</dbReference>
<comment type="subunit">
    <text evidence="14">Binds to the intracellular domain of tumor necrosis factor type 1 receptor. Binds to RB1. Interacts with SRC. Interacts with SDHA.</text>
</comment>
<dbReference type="Proteomes" id="UP000318571">
    <property type="component" value="Chromosome 8"/>
</dbReference>
<dbReference type="PIRSF" id="PIRSF002583">
    <property type="entry name" value="Hsp90"/>
    <property type="match status" value="1"/>
</dbReference>
<dbReference type="STRING" id="6832.A0A553N7J2"/>
<comment type="similarity">
    <text evidence="3">Belongs to the heat shock protein 90 family.</text>
</comment>
<dbReference type="InterPro" id="IPR037196">
    <property type="entry name" value="HSP90_C"/>
</dbReference>
<dbReference type="InterPro" id="IPR036890">
    <property type="entry name" value="HATPase_C_sf"/>
</dbReference>
<name>A0A553N7J2_TIGCA</name>
<comment type="caution">
    <text evidence="20">The sequence shown here is derived from an EMBL/GenBank/DDBJ whole genome shotgun (WGS) entry which is preliminary data.</text>
</comment>
<feature type="binding site" evidence="18">
    <location>
        <position position="71"/>
    </location>
    <ligand>
        <name>ATP</name>
        <dbReference type="ChEBI" id="CHEBI:30616"/>
    </ligand>
</feature>
<dbReference type="FunFam" id="1.20.120.790:FF:000004">
    <property type="entry name" value="Heat shock protein 75 kDa"/>
    <property type="match status" value="1"/>
</dbReference>
<keyword evidence="12" id="KW-0143">Chaperone</keyword>
<dbReference type="GO" id="GO:0140662">
    <property type="term" value="F:ATP-dependent protein folding chaperone"/>
    <property type="evidence" value="ECO:0007669"/>
    <property type="project" value="InterPro"/>
</dbReference>
<keyword evidence="8" id="KW-0809">Transit peptide</keyword>
<evidence type="ECO:0000256" key="12">
    <source>
        <dbReference type="ARBA" id="ARBA00023186"/>
    </source>
</evidence>
<dbReference type="GO" id="GO:0005759">
    <property type="term" value="C:mitochondrial matrix"/>
    <property type="evidence" value="ECO:0007669"/>
    <property type="project" value="UniProtKB-SubCell"/>
</dbReference>
<evidence type="ECO:0000256" key="3">
    <source>
        <dbReference type="ARBA" id="ARBA00008239"/>
    </source>
</evidence>
<dbReference type="Gene3D" id="3.30.230.80">
    <property type="match status" value="1"/>
</dbReference>
<proteinExistence type="inferred from homology"/>
<sequence length="658" mass="75241">MGRFYCTSKPIEPEIILPESEKVTYQAKSQPRASGPSESHEFQAETRQLLNIVAKSLYSEKEVFIRELISNASDAIEKMRFMTRSGQTLSGADRPLEIRIDTDKVGRTITIHDSGLGMTKEEMMTNLGTIARSGSKAFIQEMSEKNQTVDSKEIIGQFGVGFYSAFMVSDKIEVFSQSSLPDQPAHHWESDGSGTYTIREAQNVSEGTKIVIHLKPDCAEFADETNVREIVKKYSSFVGSDLILNGTKANELRPLWLMDPKEVEPDTHEDFYRYIGNTFDKPRFTYHFRTDAPIDIRALLYVPESRPGLFETNREGADVGVALYCRKVLIKSKAENIVPKWMRFVKGVVDSEDIPLNLSRELLQDSAQIRKLRTVLTNKFLRFIQERARKETKSFLEFYKDYGFFFKEGIITSNEQYEKEELAKILRFESSKQPAGELVSLPEYCDRMNAGQRDIYYLSAPSRQLAENSPYFEALKKRDVEILFCYESYDELVLMQLQQFDKKSMTSVEKEMRMDNTPPSEETDKDSLSSSDQSELMDWVKSQLGPKVAKVKTTTKLESHPCVITVEEMAAARHFVKTQAANFSEEQRYNILQPQFEINPSHPVIKKLNELKQSNPKLANLLTEQLFANSMVSAGLVDDPRIILKSMNELLTEVLSKY</sequence>
<comment type="function">
    <text evidence="13">Chaperone that expresses an ATPase activity. Involved in maintaining mitochondrial function and polarization, downstream of PINK1 and mitochondrial complex I. Is a negative regulator of mitochondrial respiration able to modulate the balance between oxidative phosphorylation and aerobic glycolysis. The impact of TRAP1 on mitochondrial respiration is probably mediated by modulation of mitochondrial SRC and inhibition of SDHA.</text>
</comment>
<dbReference type="SUPFAM" id="SSF55874">
    <property type="entry name" value="ATPase domain of HSP90 chaperone/DNA topoisomerase II/histidine kinase"/>
    <property type="match status" value="1"/>
</dbReference>
<evidence type="ECO:0000256" key="14">
    <source>
        <dbReference type="ARBA" id="ARBA00066161"/>
    </source>
</evidence>
<comment type="subcellular location">
    <subcellularLocation>
        <location evidence="1">Mitochondrion inner membrane</location>
    </subcellularLocation>
    <subcellularLocation>
        <location evidence="2">Mitochondrion matrix</location>
    </subcellularLocation>
</comment>
<evidence type="ECO:0000256" key="18">
    <source>
        <dbReference type="PIRSR" id="PIRSR002583-1"/>
    </source>
</evidence>
<dbReference type="Pfam" id="PF00183">
    <property type="entry name" value="HSP90"/>
    <property type="match status" value="1"/>
</dbReference>
<dbReference type="SUPFAM" id="SSF110942">
    <property type="entry name" value="HSP90 C-terminal domain"/>
    <property type="match status" value="1"/>
</dbReference>
<evidence type="ECO:0000256" key="8">
    <source>
        <dbReference type="ARBA" id="ARBA00022946"/>
    </source>
</evidence>
<dbReference type="HAMAP" id="MF_00505">
    <property type="entry name" value="HSP90"/>
    <property type="match status" value="1"/>
</dbReference>
<evidence type="ECO:0000256" key="10">
    <source>
        <dbReference type="ARBA" id="ARBA00023128"/>
    </source>
</evidence>
<keyword evidence="4" id="KW-0597">Phosphoprotein</keyword>
<feature type="binding site" evidence="18">
    <location>
        <position position="67"/>
    </location>
    <ligand>
        <name>ATP</name>
        <dbReference type="ChEBI" id="CHEBI:30616"/>
    </ligand>
</feature>
<dbReference type="Gene3D" id="1.20.120.790">
    <property type="entry name" value="Heat shock protein 90, C-terminal domain"/>
    <property type="match status" value="1"/>
</dbReference>
<reference evidence="20 21" key="1">
    <citation type="journal article" date="2018" name="Nat. Ecol. Evol.">
        <title>Genomic signatures of mitonuclear coevolution across populations of Tigriopus californicus.</title>
        <authorList>
            <person name="Barreto F.S."/>
            <person name="Watson E.T."/>
            <person name="Lima T.G."/>
            <person name="Willett C.S."/>
            <person name="Edmands S."/>
            <person name="Li W."/>
            <person name="Burton R.S."/>
        </authorList>
    </citation>
    <scope>NUCLEOTIDE SEQUENCE [LARGE SCALE GENOMIC DNA]</scope>
    <source>
        <strain evidence="20 21">San Diego</strain>
    </source>
</reference>
<keyword evidence="6" id="KW-0999">Mitochondrion inner membrane</keyword>